<protein>
    <submittedName>
        <fullName evidence="2">Uncharacterized protein</fullName>
    </submittedName>
</protein>
<reference evidence="2 3" key="1">
    <citation type="submission" date="2020-10" db="EMBL/GenBank/DDBJ databases">
        <title>Connecting structure to function with the recovery of over 1000 high-quality activated sludge metagenome-assembled genomes encoding full-length rRNA genes using long-read sequencing.</title>
        <authorList>
            <person name="Singleton C.M."/>
            <person name="Petriglieri F."/>
            <person name="Kristensen J.M."/>
            <person name="Kirkegaard R.H."/>
            <person name="Michaelsen T.Y."/>
            <person name="Andersen M.H."/>
            <person name="Karst S.M."/>
            <person name="Dueholm M.S."/>
            <person name="Nielsen P.H."/>
            <person name="Albertsen M."/>
        </authorList>
    </citation>
    <scope>NUCLEOTIDE SEQUENCE [LARGE SCALE GENOMIC DNA]</scope>
    <source>
        <strain evidence="2">Fred_18-Q3-R57-64_BAT3C.720</strain>
    </source>
</reference>
<dbReference type="EMBL" id="JADJOT010000001">
    <property type="protein sequence ID" value="MBK7952649.1"/>
    <property type="molecule type" value="Genomic_DNA"/>
</dbReference>
<dbReference type="Proteomes" id="UP000706151">
    <property type="component" value="Unassembled WGS sequence"/>
</dbReference>
<evidence type="ECO:0000313" key="3">
    <source>
        <dbReference type="Proteomes" id="UP000706151"/>
    </source>
</evidence>
<name>A0A935W345_9PROT</name>
<keyword evidence="1" id="KW-0732">Signal</keyword>
<gene>
    <name evidence="2" type="ORF">IPK02_01030</name>
</gene>
<feature type="chain" id="PRO_5038012807" evidence="1">
    <location>
        <begin position="22"/>
        <end position="501"/>
    </location>
</feature>
<organism evidence="2 3">
    <name type="scientific">Candidatus Accumulibacter affinis</name>
    <dbReference type="NCBI Taxonomy" id="2954384"/>
    <lineage>
        <taxon>Bacteria</taxon>
        <taxon>Pseudomonadati</taxon>
        <taxon>Pseudomonadota</taxon>
        <taxon>Betaproteobacteria</taxon>
        <taxon>Candidatus Accumulibacter</taxon>
    </lineage>
</organism>
<sequence>MRMTVLSTALASWLWANFVYAYDLTVSAAAENQVISGSKSYTVPQGTASVALLYNVYSAEYPYYVTAQSVFNDVWSLSLTGSNGSLYDISRQVNSQLTQAPTWLANSTTGDIRQTINVSGLTVAGPVTLQIIATAMNVGDSALPTVVGASLEQAPQLTIDAANPDIINTNNNGTFYSIPAIGDTNTMQRYFTLELSKGDAITVKNVTVTLQGSGDLMEVVHQLPIPSGNDVQVLAQSATSMSLKVRATVLNPASTVNDNPPPTRDIAYKFRIVGEDNTGNPVSAEKTVTGRRSLWRMVNLLPGRYGIRDVGHDDWGARGTYNWLSQNASLINDVDDISGEHGKNIGHNTHQYGTDIDTYHFYRFSGATSGTDNYNKLSNAAVTAFGTLLANGTPNPTPPAAALDAVNNLKSFVSATRDGLKKLADLGTVSALYYSIGSAGSGLSNGWAKALIETGKVTKTTNNVPLTLDLGVGSWSNAKVSYNSVHNNHVHVTLNRPAIGE</sequence>
<proteinExistence type="predicted"/>
<accession>A0A935W345</accession>
<comment type="caution">
    <text evidence="2">The sequence shown here is derived from an EMBL/GenBank/DDBJ whole genome shotgun (WGS) entry which is preliminary data.</text>
</comment>
<evidence type="ECO:0000256" key="1">
    <source>
        <dbReference type="SAM" id="SignalP"/>
    </source>
</evidence>
<evidence type="ECO:0000313" key="2">
    <source>
        <dbReference type="EMBL" id="MBK7952649.1"/>
    </source>
</evidence>
<feature type="signal peptide" evidence="1">
    <location>
        <begin position="1"/>
        <end position="21"/>
    </location>
</feature>
<dbReference type="AlphaFoldDB" id="A0A935W345"/>